<sequence>MELQLPAPLPMEPVVGRELEAATRAALQRWGEVDCWKSDGGRSLLDGWAMRKSASATRVAAAAALSRHRRIQRHLPFWLLVQSCPNAMAPSGLCGMGQTILQGPRGMARPQICGLFLWGGTAGRKKARPTCSPTRKGNRLG</sequence>
<evidence type="ECO:0000313" key="3">
    <source>
        <dbReference type="Proteomes" id="UP000000763"/>
    </source>
</evidence>
<feature type="region of interest" description="Disordered" evidence="1">
    <location>
        <begin position="122"/>
        <end position="141"/>
    </location>
</feature>
<name>Q6Z466_ORYSJ</name>
<accession>Q6Z466</accession>
<reference evidence="3" key="1">
    <citation type="journal article" date="2005" name="Nature">
        <title>The map-based sequence of the rice genome.</title>
        <authorList>
            <consortium name="International rice genome sequencing project (IRGSP)"/>
            <person name="Matsumoto T."/>
            <person name="Wu J."/>
            <person name="Kanamori H."/>
            <person name="Katayose Y."/>
            <person name="Fujisawa M."/>
            <person name="Namiki N."/>
            <person name="Mizuno H."/>
            <person name="Yamamoto K."/>
            <person name="Antonio B.A."/>
            <person name="Baba T."/>
            <person name="Sakata K."/>
            <person name="Nagamura Y."/>
            <person name="Aoki H."/>
            <person name="Arikawa K."/>
            <person name="Arita K."/>
            <person name="Bito T."/>
            <person name="Chiden Y."/>
            <person name="Fujitsuka N."/>
            <person name="Fukunaka R."/>
            <person name="Hamada M."/>
            <person name="Harada C."/>
            <person name="Hayashi A."/>
            <person name="Hijishita S."/>
            <person name="Honda M."/>
            <person name="Hosokawa S."/>
            <person name="Ichikawa Y."/>
            <person name="Idonuma A."/>
            <person name="Iijima M."/>
            <person name="Ikeda M."/>
            <person name="Ikeno M."/>
            <person name="Ito K."/>
            <person name="Ito S."/>
            <person name="Ito T."/>
            <person name="Ito Y."/>
            <person name="Ito Y."/>
            <person name="Iwabuchi A."/>
            <person name="Kamiya K."/>
            <person name="Karasawa W."/>
            <person name="Kurita K."/>
            <person name="Katagiri S."/>
            <person name="Kikuta A."/>
            <person name="Kobayashi H."/>
            <person name="Kobayashi N."/>
            <person name="Machita K."/>
            <person name="Maehara T."/>
            <person name="Masukawa M."/>
            <person name="Mizubayashi T."/>
            <person name="Mukai Y."/>
            <person name="Nagasaki H."/>
            <person name="Nagata Y."/>
            <person name="Naito S."/>
            <person name="Nakashima M."/>
            <person name="Nakama Y."/>
            <person name="Nakamichi Y."/>
            <person name="Nakamura M."/>
            <person name="Meguro A."/>
            <person name="Negishi M."/>
            <person name="Ohta I."/>
            <person name="Ohta T."/>
            <person name="Okamoto M."/>
            <person name="Ono N."/>
            <person name="Saji S."/>
            <person name="Sakaguchi M."/>
            <person name="Sakai K."/>
            <person name="Shibata M."/>
            <person name="Shimokawa T."/>
            <person name="Song J."/>
            <person name="Takazaki Y."/>
            <person name="Terasawa K."/>
            <person name="Tsugane M."/>
            <person name="Tsuji K."/>
            <person name="Ueda S."/>
            <person name="Waki K."/>
            <person name="Yamagata H."/>
            <person name="Yamamoto M."/>
            <person name="Yamamoto S."/>
            <person name="Yamane H."/>
            <person name="Yoshiki S."/>
            <person name="Yoshihara R."/>
            <person name="Yukawa K."/>
            <person name="Zhong H."/>
            <person name="Yano M."/>
            <person name="Yuan Q."/>
            <person name="Ouyang S."/>
            <person name="Liu J."/>
            <person name="Jones K.M."/>
            <person name="Gansberger K."/>
            <person name="Moffat K."/>
            <person name="Hill J."/>
            <person name="Bera J."/>
            <person name="Fadrosh D."/>
            <person name="Jin S."/>
            <person name="Johri S."/>
            <person name="Kim M."/>
            <person name="Overton L."/>
            <person name="Reardon M."/>
            <person name="Tsitrin T."/>
            <person name="Vuong H."/>
            <person name="Weaver B."/>
            <person name="Ciecko A."/>
            <person name="Tallon L."/>
            <person name="Jackson J."/>
            <person name="Pai G."/>
            <person name="Aken S.V."/>
            <person name="Utterback T."/>
            <person name="Reidmuller S."/>
            <person name="Feldblyum T."/>
            <person name="Hsiao J."/>
            <person name="Zismann V."/>
            <person name="Iobst S."/>
            <person name="de Vazeille A.R."/>
            <person name="Buell C.R."/>
            <person name="Ying K."/>
            <person name="Li Y."/>
            <person name="Lu T."/>
            <person name="Huang Y."/>
            <person name="Zhao Q."/>
            <person name="Feng Q."/>
            <person name="Zhang L."/>
            <person name="Zhu J."/>
            <person name="Weng Q."/>
            <person name="Mu J."/>
            <person name="Lu Y."/>
            <person name="Fan D."/>
            <person name="Liu Y."/>
            <person name="Guan J."/>
            <person name="Zhang Y."/>
            <person name="Yu S."/>
            <person name="Liu X."/>
            <person name="Zhang Y."/>
            <person name="Hong G."/>
            <person name="Han B."/>
            <person name="Choisne N."/>
            <person name="Demange N."/>
            <person name="Orjeda G."/>
            <person name="Samain S."/>
            <person name="Cattolico L."/>
            <person name="Pelletier E."/>
            <person name="Couloux A."/>
            <person name="Segurens B."/>
            <person name="Wincker P."/>
            <person name="D'Hont A."/>
            <person name="Scarpelli C."/>
            <person name="Weissenbach J."/>
            <person name="Salanoubat M."/>
            <person name="Quetier F."/>
            <person name="Yu Y."/>
            <person name="Kim H.R."/>
            <person name="Rambo T."/>
            <person name="Currie J."/>
            <person name="Collura K."/>
            <person name="Luo M."/>
            <person name="Yang T."/>
            <person name="Ammiraju J.S.S."/>
            <person name="Engler F."/>
            <person name="Soderlund C."/>
            <person name="Wing R.A."/>
            <person name="Palmer L.E."/>
            <person name="de la Bastide M."/>
            <person name="Spiegel L."/>
            <person name="Nascimento L."/>
            <person name="Zutavern T."/>
            <person name="O'Shaughnessy A."/>
            <person name="Dike S."/>
            <person name="Dedhia N."/>
            <person name="Preston R."/>
            <person name="Balija V."/>
            <person name="McCombie W.R."/>
            <person name="Chow T."/>
            <person name="Chen H."/>
            <person name="Chung M."/>
            <person name="Chen C."/>
            <person name="Shaw J."/>
            <person name="Wu H."/>
            <person name="Hsiao K."/>
            <person name="Chao Y."/>
            <person name="Chu M."/>
            <person name="Cheng C."/>
            <person name="Hour A."/>
            <person name="Lee P."/>
            <person name="Lin S."/>
            <person name="Lin Y."/>
            <person name="Liou J."/>
            <person name="Liu S."/>
            <person name="Hsing Y."/>
            <person name="Raghuvanshi S."/>
            <person name="Mohanty A."/>
            <person name="Bharti A.K."/>
            <person name="Gaur A."/>
            <person name="Gupta V."/>
            <person name="Kumar D."/>
            <person name="Ravi V."/>
            <person name="Vij S."/>
            <person name="Kapur A."/>
            <person name="Khurana P."/>
            <person name="Khurana P."/>
            <person name="Khurana J.P."/>
            <person name="Tyagi A.K."/>
            <person name="Gaikwad K."/>
            <person name="Singh A."/>
            <person name="Dalal V."/>
            <person name="Srivastava S."/>
            <person name="Dixit A."/>
            <person name="Pal A.K."/>
            <person name="Ghazi I.A."/>
            <person name="Yadav M."/>
            <person name="Pandit A."/>
            <person name="Bhargava A."/>
            <person name="Sureshbabu K."/>
            <person name="Batra K."/>
            <person name="Sharma T.R."/>
            <person name="Mohapatra T."/>
            <person name="Singh N.K."/>
            <person name="Messing J."/>
            <person name="Nelson A.B."/>
            <person name="Fuks G."/>
            <person name="Kavchok S."/>
            <person name="Keizer G."/>
            <person name="Linton E."/>
            <person name="Llaca V."/>
            <person name="Song R."/>
            <person name="Tanyolac B."/>
            <person name="Young S."/>
            <person name="Ho-Il K."/>
            <person name="Hahn J.H."/>
            <person name="Sangsakoo G."/>
            <person name="Vanavichit A."/>
            <person name="de Mattos Luiz.A.T."/>
            <person name="Zimmer P.D."/>
            <person name="Malone G."/>
            <person name="Dellagostin O."/>
            <person name="de Oliveira A.C."/>
            <person name="Bevan M."/>
            <person name="Bancroft I."/>
            <person name="Minx P."/>
            <person name="Cordum H."/>
            <person name="Wilson R."/>
            <person name="Cheng Z."/>
            <person name="Jin W."/>
            <person name="Jiang J."/>
            <person name="Leong S.A."/>
            <person name="Iwama H."/>
            <person name="Gojobori T."/>
            <person name="Itoh T."/>
            <person name="Niimura Y."/>
            <person name="Fujii Y."/>
            <person name="Habara T."/>
            <person name="Sakai H."/>
            <person name="Sato Y."/>
            <person name="Wilson G."/>
            <person name="Kumar K."/>
            <person name="McCouch S."/>
            <person name="Juretic N."/>
            <person name="Hoen D."/>
            <person name="Wright S."/>
            <person name="Bruskiewich R."/>
            <person name="Bureau T."/>
            <person name="Miyao A."/>
            <person name="Hirochika H."/>
            <person name="Nishikawa T."/>
            <person name="Kadowaki K."/>
            <person name="Sugiura M."/>
            <person name="Burr B."/>
            <person name="Sasaki T."/>
        </authorList>
    </citation>
    <scope>NUCLEOTIDE SEQUENCE [LARGE SCALE GENOMIC DNA]</scope>
    <source>
        <strain evidence="3">cv. Nipponbare</strain>
    </source>
</reference>
<gene>
    <name evidence="2" type="primary">P0430F03.41</name>
</gene>
<reference evidence="3" key="2">
    <citation type="journal article" date="2008" name="Nucleic Acids Res.">
        <title>The rice annotation project database (RAP-DB): 2008 update.</title>
        <authorList>
            <consortium name="The rice annotation project (RAP)"/>
        </authorList>
    </citation>
    <scope>GENOME REANNOTATION</scope>
    <source>
        <strain evidence="3">cv. Nipponbare</strain>
    </source>
</reference>
<dbReference type="EMBL" id="AP005186">
    <property type="protein sequence ID" value="BAC84001.1"/>
    <property type="molecule type" value="Genomic_DNA"/>
</dbReference>
<organism evidence="2 3">
    <name type="scientific">Oryza sativa subsp. japonica</name>
    <name type="common">Rice</name>
    <dbReference type="NCBI Taxonomy" id="39947"/>
    <lineage>
        <taxon>Eukaryota</taxon>
        <taxon>Viridiplantae</taxon>
        <taxon>Streptophyta</taxon>
        <taxon>Embryophyta</taxon>
        <taxon>Tracheophyta</taxon>
        <taxon>Spermatophyta</taxon>
        <taxon>Magnoliopsida</taxon>
        <taxon>Liliopsida</taxon>
        <taxon>Poales</taxon>
        <taxon>Poaceae</taxon>
        <taxon>BOP clade</taxon>
        <taxon>Oryzoideae</taxon>
        <taxon>Oryzeae</taxon>
        <taxon>Oryzinae</taxon>
        <taxon>Oryza</taxon>
        <taxon>Oryza sativa</taxon>
    </lineage>
</organism>
<dbReference type="Proteomes" id="UP000000763">
    <property type="component" value="Chromosome 7"/>
</dbReference>
<dbReference type="AlphaFoldDB" id="Q6Z466"/>
<protein>
    <submittedName>
        <fullName evidence="2">Uncharacterized protein</fullName>
    </submittedName>
</protein>
<evidence type="ECO:0000256" key="1">
    <source>
        <dbReference type="SAM" id="MobiDB-lite"/>
    </source>
</evidence>
<proteinExistence type="predicted"/>
<evidence type="ECO:0000313" key="2">
    <source>
        <dbReference type="EMBL" id="BAC84001.1"/>
    </source>
</evidence>